<reference evidence="1 2" key="1">
    <citation type="submission" date="2024-05" db="EMBL/GenBank/DDBJ databases">
        <title>Sinomonas sp. nov., isolated from a waste landfill.</title>
        <authorList>
            <person name="Zhao Y."/>
        </authorList>
    </citation>
    <scope>NUCLEOTIDE SEQUENCE [LARGE SCALE GENOMIC DNA]</scope>
    <source>
        <strain evidence="1 2">CCTCC AB2014300</strain>
    </source>
</reference>
<evidence type="ECO:0000313" key="1">
    <source>
        <dbReference type="EMBL" id="MEN2743808.1"/>
    </source>
</evidence>
<name>A0ABU9WX87_9MICC</name>
<keyword evidence="2" id="KW-1185">Reference proteome</keyword>
<organism evidence="1 2">
    <name type="scientific">Sinomonas halotolerans</name>
    <dbReference type="NCBI Taxonomy" id="1644133"/>
    <lineage>
        <taxon>Bacteria</taxon>
        <taxon>Bacillati</taxon>
        <taxon>Actinomycetota</taxon>
        <taxon>Actinomycetes</taxon>
        <taxon>Micrococcales</taxon>
        <taxon>Micrococcaceae</taxon>
        <taxon>Sinomonas</taxon>
    </lineage>
</organism>
<accession>A0ABU9WX87</accession>
<dbReference type="RefSeq" id="WP_345883371.1">
    <property type="nucleotide sequence ID" value="NZ_JBDFRB010000003.1"/>
</dbReference>
<dbReference type="Proteomes" id="UP001422074">
    <property type="component" value="Unassembled WGS sequence"/>
</dbReference>
<comment type="caution">
    <text evidence="1">The sequence shown here is derived from an EMBL/GenBank/DDBJ whole genome shotgun (WGS) entry which is preliminary data.</text>
</comment>
<evidence type="ECO:0000313" key="2">
    <source>
        <dbReference type="Proteomes" id="UP001422074"/>
    </source>
</evidence>
<gene>
    <name evidence="1" type="ORF">ABCQ75_04560</name>
</gene>
<proteinExistence type="predicted"/>
<protein>
    <submittedName>
        <fullName evidence="1">Uncharacterized protein</fullName>
    </submittedName>
</protein>
<sequence length="85" mass="9446">MKSLAALAARRTTGRPWVPTRGAAVELRQWGNHLRHGTVEAVLPDGSGFWIAAEGAAPRVFVHRGYEDIEVWINDPTSRSRRRVG</sequence>
<dbReference type="EMBL" id="JBDFRB010000003">
    <property type="protein sequence ID" value="MEN2743808.1"/>
    <property type="molecule type" value="Genomic_DNA"/>
</dbReference>